<dbReference type="AlphaFoldDB" id="A0AAV7UXZ8"/>
<name>A0AAV7UXZ8_PLEWA</name>
<sequence length="569" mass="61992">MDAAGVWQEAALQQAELAAQRLRELLGLGLGLLHSELGLDLGLEPARLPSWALLLVPVLLLGLIFFVAGCAGRRKSRASQTEAVTAVCKVPAGSRSTKNEEARKKSKRKGPEKSKPSELSVPELSEEEIIELTQKETLKQGRDAEKKIEKPKKKKKTKSDLKQGQFTSILDGKEFEEGTWETKISNKEKRQHRKRVKGSGESESAGMEISALIATEPQTNLSSFPAGIRKNKVTTESSILPTVNGSGWNEKPVKIPQLVGGEEKWVSIQSSTAGKKKPETSTWGQDSGDANGKDWSAPWSERPLFQSIPAWSAVDGRINTSENSSASFPSLAINPVVTGSTSEPVSQANAPDVQWDLSCNQPRIDDEWSGSNGLNCAETVSDWKAPAEEWGNFAEEETPSLPLTEEPVTDVPKISDDEKEKGDPNVQSSTSGKTKKKKKKKKKQGEDGTSAAQDGDDVDREIGDDCQEELPAIQTTQEIAPPLNTLIPSEPDEPVEVSCQLAVFTEPSVPVSQNNTEKISAQVPQPLQEADVSSLNKQNSVPPPLQTKSEESWESPKQVKKKKKARRET</sequence>
<dbReference type="PANTHER" id="PTHR23251">
    <property type="entry name" value="LYSINE-RICH CEACAM1 CO-ISOLATED PROTEIN LYRIC PROTEIN"/>
    <property type="match status" value="1"/>
</dbReference>
<dbReference type="GO" id="GO:0045766">
    <property type="term" value="P:positive regulation of angiogenesis"/>
    <property type="evidence" value="ECO:0007669"/>
    <property type="project" value="InterPro"/>
</dbReference>
<keyword evidence="4" id="KW-0472">Membrane</keyword>
<feature type="compositionally biased region" description="Basic residues" evidence="3">
    <location>
        <begin position="558"/>
        <end position="569"/>
    </location>
</feature>
<gene>
    <name evidence="5" type="ORF">NDU88_002533</name>
</gene>
<reference evidence="5" key="1">
    <citation type="journal article" date="2022" name="bioRxiv">
        <title>Sequencing and chromosome-scale assembly of the giantPleurodeles waltlgenome.</title>
        <authorList>
            <person name="Brown T."/>
            <person name="Elewa A."/>
            <person name="Iarovenko S."/>
            <person name="Subramanian E."/>
            <person name="Araus A.J."/>
            <person name="Petzold A."/>
            <person name="Susuki M."/>
            <person name="Suzuki K.-i.T."/>
            <person name="Hayashi T."/>
            <person name="Toyoda A."/>
            <person name="Oliveira C."/>
            <person name="Osipova E."/>
            <person name="Leigh N.D."/>
            <person name="Simon A."/>
            <person name="Yun M.H."/>
        </authorList>
    </citation>
    <scope>NUCLEOTIDE SEQUENCE</scope>
    <source>
        <strain evidence="5">20211129_DDA</strain>
        <tissue evidence="5">Liver</tissue>
    </source>
</reference>
<comment type="caution">
    <text evidence="5">The sequence shown here is derived from an EMBL/GenBank/DDBJ whole genome shotgun (WGS) entry which is preliminary data.</text>
</comment>
<feature type="compositionally biased region" description="Acidic residues" evidence="3">
    <location>
        <begin position="454"/>
        <end position="468"/>
    </location>
</feature>
<dbReference type="PANTHER" id="PTHR23251:SF0">
    <property type="entry name" value="PROTEIN LYRIC"/>
    <property type="match status" value="1"/>
</dbReference>
<dbReference type="InterPro" id="IPR052305">
    <property type="entry name" value="TransReg_TumorExp"/>
</dbReference>
<evidence type="ECO:0000256" key="1">
    <source>
        <dbReference type="ARBA" id="ARBA00004123"/>
    </source>
</evidence>
<feature type="region of interest" description="Disordered" evidence="3">
    <location>
        <begin position="361"/>
        <end position="380"/>
    </location>
</feature>
<feature type="region of interest" description="Disordered" evidence="3">
    <location>
        <begin position="507"/>
        <end position="569"/>
    </location>
</feature>
<dbReference type="GO" id="GO:0043123">
    <property type="term" value="P:positive regulation of canonical NF-kappaB signal transduction"/>
    <property type="evidence" value="ECO:0007669"/>
    <property type="project" value="InterPro"/>
</dbReference>
<dbReference type="GO" id="GO:0005634">
    <property type="term" value="C:nucleus"/>
    <property type="evidence" value="ECO:0007669"/>
    <property type="project" value="UniProtKB-SubCell"/>
</dbReference>
<keyword evidence="4" id="KW-0812">Transmembrane</keyword>
<evidence type="ECO:0000256" key="2">
    <source>
        <dbReference type="ARBA" id="ARBA00023242"/>
    </source>
</evidence>
<feature type="transmembrane region" description="Helical" evidence="4">
    <location>
        <begin position="51"/>
        <end position="71"/>
    </location>
</feature>
<feature type="compositionally biased region" description="Basic and acidic residues" evidence="3">
    <location>
        <begin position="413"/>
        <end position="423"/>
    </location>
</feature>
<evidence type="ECO:0000256" key="3">
    <source>
        <dbReference type="SAM" id="MobiDB-lite"/>
    </source>
</evidence>
<protein>
    <recommendedName>
        <fullName evidence="7">Metadherin</fullName>
    </recommendedName>
</protein>
<dbReference type="Pfam" id="PF15686">
    <property type="entry name" value="LYRIC"/>
    <property type="match status" value="1"/>
</dbReference>
<feature type="region of interest" description="Disordered" evidence="3">
    <location>
        <begin position="92"/>
        <end position="205"/>
    </location>
</feature>
<comment type="subcellular location">
    <subcellularLocation>
        <location evidence="1">Nucleus</location>
    </subcellularLocation>
</comment>
<feature type="compositionally biased region" description="Polar residues" evidence="3">
    <location>
        <begin position="510"/>
        <end position="540"/>
    </location>
</feature>
<dbReference type="GO" id="GO:0003712">
    <property type="term" value="F:transcription coregulator activity"/>
    <property type="evidence" value="ECO:0007669"/>
    <property type="project" value="TreeGrafter"/>
</dbReference>
<accession>A0AAV7UXZ8</accession>
<evidence type="ECO:0000256" key="4">
    <source>
        <dbReference type="SAM" id="Phobius"/>
    </source>
</evidence>
<feature type="compositionally biased region" description="Basic and acidic residues" evidence="3">
    <location>
        <begin position="97"/>
        <end position="116"/>
    </location>
</feature>
<evidence type="ECO:0008006" key="7">
    <source>
        <dbReference type="Google" id="ProtNLM"/>
    </source>
</evidence>
<evidence type="ECO:0000313" key="5">
    <source>
        <dbReference type="EMBL" id="KAJ1193229.1"/>
    </source>
</evidence>
<feature type="region of interest" description="Disordered" evidence="3">
    <location>
        <begin position="267"/>
        <end position="299"/>
    </location>
</feature>
<dbReference type="GO" id="GO:0043066">
    <property type="term" value="P:negative regulation of apoptotic process"/>
    <property type="evidence" value="ECO:0007669"/>
    <property type="project" value="InterPro"/>
</dbReference>
<evidence type="ECO:0000313" key="6">
    <source>
        <dbReference type="Proteomes" id="UP001066276"/>
    </source>
</evidence>
<organism evidence="5 6">
    <name type="scientific">Pleurodeles waltl</name>
    <name type="common">Iberian ribbed newt</name>
    <dbReference type="NCBI Taxonomy" id="8319"/>
    <lineage>
        <taxon>Eukaryota</taxon>
        <taxon>Metazoa</taxon>
        <taxon>Chordata</taxon>
        <taxon>Craniata</taxon>
        <taxon>Vertebrata</taxon>
        <taxon>Euteleostomi</taxon>
        <taxon>Amphibia</taxon>
        <taxon>Batrachia</taxon>
        <taxon>Caudata</taxon>
        <taxon>Salamandroidea</taxon>
        <taxon>Salamandridae</taxon>
        <taxon>Pleurodelinae</taxon>
        <taxon>Pleurodeles</taxon>
    </lineage>
</organism>
<dbReference type="GO" id="GO:0006357">
    <property type="term" value="P:regulation of transcription by RNA polymerase II"/>
    <property type="evidence" value="ECO:0007669"/>
    <property type="project" value="TreeGrafter"/>
</dbReference>
<keyword evidence="2" id="KW-0539">Nucleus</keyword>
<feature type="compositionally biased region" description="Basic residues" evidence="3">
    <location>
        <begin position="433"/>
        <end position="443"/>
    </location>
</feature>
<dbReference type="InterPro" id="IPR031402">
    <property type="entry name" value="LYRIC"/>
</dbReference>
<proteinExistence type="predicted"/>
<dbReference type="EMBL" id="JANPWB010000004">
    <property type="protein sequence ID" value="KAJ1193229.1"/>
    <property type="molecule type" value="Genomic_DNA"/>
</dbReference>
<dbReference type="Proteomes" id="UP001066276">
    <property type="component" value="Chromosome 2_2"/>
</dbReference>
<feature type="region of interest" description="Disordered" evidence="3">
    <location>
        <begin position="386"/>
        <end position="493"/>
    </location>
</feature>
<feature type="compositionally biased region" description="Basic and acidic residues" evidence="3">
    <location>
        <begin position="133"/>
        <end position="148"/>
    </location>
</feature>
<keyword evidence="4" id="KW-1133">Transmembrane helix</keyword>
<keyword evidence="6" id="KW-1185">Reference proteome</keyword>